<dbReference type="EMBL" id="PFEM01000020">
    <property type="protein sequence ID" value="PJE70123.1"/>
    <property type="molecule type" value="Genomic_DNA"/>
</dbReference>
<dbReference type="Proteomes" id="UP000231579">
    <property type="component" value="Unassembled WGS sequence"/>
</dbReference>
<evidence type="ECO:0000313" key="2">
    <source>
        <dbReference type="Proteomes" id="UP000231579"/>
    </source>
</evidence>
<protein>
    <submittedName>
        <fullName evidence="1">Uncharacterized protein</fullName>
    </submittedName>
</protein>
<gene>
    <name evidence="1" type="ORF">COU97_01340</name>
</gene>
<evidence type="ECO:0000313" key="1">
    <source>
        <dbReference type="EMBL" id="PJE70123.1"/>
    </source>
</evidence>
<organism evidence="1 2">
    <name type="scientific">Candidatus Shapirobacteria bacterium CG10_big_fil_rev_8_21_14_0_10_48_15</name>
    <dbReference type="NCBI Taxonomy" id="1974484"/>
    <lineage>
        <taxon>Bacteria</taxon>
        <taxon>Candidatus Shapironibacteriota</taxon>
    </lineage>
</organism>
<reference evidence="2" key="1">
    <citation type="submission" date="2017-09" db="EMBL/GenBank/DDBJ databases">
        <title>Depth-based differentiation of microbial function through sediment-hosted aquifers and enrichment of novel symbionts in the deep terrestrial subsurface.</title>
        <authorList>
            <person name="Probst A.J."/>
            <person name="Ladd B."/>
            <person name="Jarett J.K."/>
            <person name="Geller-Mcgrath D.E."/>
            <person name="Sieber C.M.K."/>
            <person name="Emerson J.B."/>
            <person name="Anantharaman K."/>
            <person name="Thomas B.C."/>
            <person name="Malmstrom R."/>
            <person name="Stieglmeier M."/>
            <person name="Klingl A."/>
            <person name="Woyke T."/>
            <person name="Ryan C.M."/>
            <person name="Banfield J.F."/>
        </authorList>
    </citation>
    <scope>NUCLEOTIDE SEQUENCE [LARGE SCALE GENOMIC DNA]</scope>
</reference>
<name>A0A2M8L799_9BACT</name>
<comment type="caution">
    <text evidence="1">The sequence shown here is derived from an EMBL/GenBank/DDBJ whole genome shotgun (WGS) entry which is preliminary data.</text>
</comment>
<sequence length="301" mass="34292">MPERDNPVLNVVGFEQRPAEAVVEDIASWAVENGEGPLEQRINPRVMFFENGELVDPKDNFKPLGQGLRVETPTDRLENQGYRDVCRWLKATNFGYGLWISPPNGEYPESRFVVYQVELQDNQKIVCLWGLCGFQTGKQCLAIANQLQKDRTFCLPDELRTKVIAFEPPGSTPWTYYLNLFAVAPLEVWQAIESGDAQKAKQKALDQAERAYRERKQQFDRAASWEEKARVVFDIEASMQLRLERRIQAGPCVSLQNIFTTVFNKTETREGGKVYICPVCGARVKPGQKCPVQGCNWRAPQ</sequence>
<accession>A0A2M8L799</accession>
<dbReference type="AlphaFoldDB" id="A0A2M8L799"/>
<proteinExistence type="predicted"/>